<evidence type="ECO:0000256" key="3">
    <source>
        <dbReference type="ARBA" id="ARBA00012744"/>
    </source>
</evidence>
<evidence type="ECO:0000259" key="8">
    <source>
        <dbReference type="Pfam" id="PF01915"/>
    </source>
</evidence>
<dbReference type="InterPro" id="IPR036881">
    <property type="entry name" value="Glyco_hydro_3_C_sf"/>
</dbReference>
<evidence type="ECO:0000313" key="10">
    <source>
        <dbReference type="Proteomes" id="UP000051886"/>
    </source>
</evidence>
<organism evidence="9 10">
    <name type="scientific">Ligilactobacillus pobuzihii</name>
    <dbReference type="NCBI Taxonomy" id="449659"/>
    <lineage>
        <taxon>Bacteria</taxon>
        <taxon>Bacillati</taxon>
        <taxon>Bacillota</taxon>
        <taxon>Bacilli</taxon>
        <taxon>Lactobacillales</taxon>
        <taxon>Lactobacillaceae</taxon>
        <taxon>Ligilactobacillus</taxon>
    </lineage>
</organism>
<dbReference type="EC" id="3.2.1.21" evidence="3"/>
<dbReference type="InterPro" id="IPR002772">
    <property type="entry name" value="Glyco_hydro_3_C"/>
</dbReference>
<keyword evidence="5" id="KW-0378">Hydrolase</keyword>
<evidence type="ECO:0000259" key="7">
    <source>
        <dbReference type="Pfam" id="PF00933"/>
    </source>
</evidence>
<keyword evidence="6" id="KW-0326">Glycosidase</keyword>
<dbReference type="Gene3D" id="3.20.20.300">
    <property type="entry name" value="Glycoside hydrolase, family 3, N-terminal domain"/>
    <property type="match status" value="1"/>
</dbReference>
<feature type="domain" description="Glycoside hydrolase family 3 C-terminal" evidence="8">
    <location>
        <begin position="485"/>
        <end position="728"/>
    </location>
</feature>
<dbReference type="PRINTS" id="PR00133">
    <property type="entry name" value="GLHYDRLASE3"/>
</dbReference>
<dbReference type="PANTHER" id="PTHR30620">
    <property type="entry name" value="PERIPLASMIC BETA-GLUCOSIDASE-RELATED"/>
    <property type="match status" value="1"/>
</dbReference>
<keyword evidence="10" id="KW-1185">Reference proteome</keyword>
<dbReference type="PANTHER" id="PTHR30620:SF16">
    <property type="entry name" value="LYSOSOMAL BETA GLUCOSIDASE"/>
    <property type="match status" value="1"/>
</dbReference>
<feature type="domain" description="Glycoside hydrolase family 3 N-terminal" evidence="7">
    <location>
        <begin position="125"/>
        <end position="367"/>
    </location>
</feature>
<gene>
    <name evidence="9" type="ORF">IV66_GL001125</name>
</gene>
<evidence type="ECO:0000256" key="5">
    <source>
        <dbReference type="ARBA" id="ARBA00022801"/>
    </source>
</evidence>
<dbReference type="InterPro" id="IPR001764">
    <property type="entry name" value="Glyco_hydro_3_N"/>
</dbReference>
<dbReference type="GO" id="GO:0008422">
    <property type="term" value="F:beta-glucosidase activity"/>
    <property type="evidence" value="ECO:0007669"/>
    <property type="project" value="UniProtKB-EC"/>
</dbReference>
<dbReference type="InterPro" id="IPR051915">
    <property type="entry name" value="Cellulose_Degrad_GH3"/>
</dbReference>
<comment type="similarity">
    <text evidence="2">Belongs to the glycosyl hydrolase 3 family.</text>
</comment>
<dbReference type="InterPro" id="IPR036962">
    <property type="entry name" value="Glyco_hydro_3_N_sf"/>
</dbReference>
<name>A0A0R2LH80_9LACO</name>
<dbReference type="EMBL" id="JQCN01000015">
    <property type="protein sequence ID" value="KRO01157.1"/>
    <property type="molecule type" value="Genomic_DNA"/>
</dbReference>
<evidence type="ECO:0000256" key="4">
    <source>
        <dbReference type="ARBA" id="ARBA00022729"/>
    </source>
</evidence>
<evidence type="ECO:0000256" key="2">
    <source>
        <dbReference type="ARBA" id="ARBA00005336"/>
    </source>
</evidence>
<dbReference type="InterPro" id="IPR017853">
    <property type="entry name" value="GH"/>
</dbReference>
<dbReference type="PATRIC" id="fig|449659.4.peg.1138"/>
<reference evidence="9 10" key="1">
    <citation type="journal article" date="2015" name="Genome Announc.">
        <title>Expanding the biotechnology potential of lactobacilli through comparative genomics of 213 strains and associated genera.</title>
        <authorList>
            <person name="Sun Z."/>
            <person name="Harris H.M."/>
            <person name="McCann A."/>
            <person name="Guo C."/>
            <person name="Argimon S."/>
            <person name="Zhang W."/>
            <person name="Yang X."/>
            <person name="Jeffery I.B."/>
            <person name="Cooney J.C."/>
            <person name="Kagawa T.F."/>
            <person name="Liu W."/>
            <person name="Song Y."/>
            <person name="Salvetti E."/>
            <person name="Wrobel A."/>
            <person name="Rasinkangas P."/>
            <person name="Parkhill J."/>
            <person name="Rea M.C."/>
            <person name="O'Sullivan O."/>
            <person name="Ritari J."/>
            <person name="Douillard F.P."/>
            <person name="Paul Ross R."/>
            <person name="Yang R."/>
            <person name="Briner A.E."/>
            <person name="Felis G.E."/>
            <person name="de Vos W.M."/>
            <person name="Barrangou R."/>
            <person name="Klaenhammer T.R."/>
            <person name="Caufield P.W."/>
            <person name="Cui Y."/>
            <person name="Zhang H."/>
            <person name="O'Toole P.W."/>
        </authorList>
    </citation>
    <scope>NUCLEOTIDE SEQUENCE [LARGE SCALE GENOMIC DNA]</scope>
    <source>
        <strain evidence="9 10">NBRC 103219</strain>
    </source>
</reference>
<dbReference type="SUPFAM" id="SSF51445">
    <property type="entry name" value="(Trans)glycosidases"/>
    <property type="match status" value="1"/>
</dbReference>
<comment type="caution">
    <text evidence="9">The sequence shown here is derived from an EMBL/GenBank/DDBJ whole genome shotgun (WGS) entry which is preliminary data.</text>
</comment>
<proteinExistence type="inferred from homology"/>
<accession>A0A0R2LH80</accession>
<dbReference type="Pfam" id="PF00933">
    <property type="entry name" value="Glyco_hydro_3"/>
    <property type="match status" value="1"/>
</dbReference>
<dbReference type="GO" id="GO:0009251">
    <property type="term" value="P:glucan catabolic process"/>
    <property type="evidence" value="ECO:0007669"/>
    <property type="project" value="TreeGrafter"/>
</dbReference>
<dbReference type="Proteomes" id="UP000051886">
    <property type="component" value="Unassembled WGS sequence"/>
</dbReference>
<comment type="catalytic activity">
    <reaction evidence="1">
        <text>Hydrolysis of terminal, non-reducing beta-D-glucosyl residues with release of beta-D-glucose.</text>
        <dbReference type="EC" id="3.2.1.21"/>
    </reaction>
</comment>
<dbReference type="Gene3D" id="3.40.50.1700">
    <property type="entry name" value="Glycoside hydrolase family 3 C-terminal domain"/>
    <property type="match status" value="1"/>
</dbReference>
<evidence type="ECO:0000256" key="6">
    <source>
        <dbReference type="ARBA" id="ARBA00023295"/>
    </source>
</evidence>
<dbReference type="AlphaFoldDB" id="A0A0R2LH80"/>
<sequence length="745" mass="84407">MKIRYVQNDEGPELAYSSESGLGLIEKNGHYFKDHDRTGKLKEFEDWRLSPQKRAKDLAQRLSIEDIAGLMLFTSHLAIPSTGKRSQTYGGKEYDPQVTTPSELTDIQKEYFCKNRIKHTLVTTIQSPQVAAEWNNKVQSLSETMPWAIPIVNSTDPRHGYNSDAEFNEGSGGQISQWPESIGLAATFDPELARRFGTIASKEDRAMGISMYLGPQIDLGTEPRWMRYSGTFGESARLSSKFANAIVEGFQQTLGRWGKESVSTMAKHWPGGGVIEAGRDAHFAYGKYGVYPQNNQQYQLLPFISVLDKKLTDVDRIAGIMPYYSISMDFAPGQSENVGNAYSHYLITDLLRQKYQYDEVVCTDWCITADEPSNVVDILSGDQSWGVEENFTVAERHLKLLLAGVDQFGGNKDPEPILWAYQQMCKMMGKPWAEKRFRKSAMRILKNIFQLGLFENPYADIKRAEKIVGNVEFVAAGLEAQKKSIILLKNKQQVLPLSKGEKVFVPERTYPAQTGWYLSDIPSETKSPMNLDKIAKNFQKVERPEDSTATIVRIKSPERAFVRYNGYDPNIVSKDETGYLPISLQYRKYTASNARKCSLAGDRRPEHILNRTYRAKTIETINESDLDLVIETRKQIGAKPLIVSINTSNPFVIREIEPYADAILLDFGVDDTAILSILSGEFNPSGLLPFQMPQDMEQVERQSEDTAFDMRPYQDEIGNSYDFGFGMNFAGEIRDQRNRKFIKDR</sequence>
<dbReference type="Pfam" id="PF01915">
    <property type="entry name" value="Glyco_hydro_3_C"/>
    <property type="match status" value="1"/>
</dbReference>
<evidence type="ECO:0000313" key="9">
    <source>
        <dbReference type="EMBL" id="KRO01157.1"/>
    </source>
</evidence>
<keyword evidence="4" id="KW-0732">Signal</keyword>
<dbReference type="STRING" id="449659.IV66_GL001125"/>
<evidence type="ECO:0000256" key="1">
    <source>
        <dbReference type="ARBA" id="ARBA00000448"/>
    </source>
</evidence>
<protein>
    <recommendedName>
        <fullName evidence="3">beta-glucosidase</fullName>
        <ecNumber evidence="3">3.2.1.21</ecNumber>
    </recommendedName>
</protein>
<dbReference type="SUPFAM" id="SSF52279">
    <property type="entry name" value="Beta-D-glucan exohydrolase, C-terminal domain"/>
    <property type="match status" value="1"/>
</dbReference>